<proteinExistence type="predicted"/>
<dbReference type="Gene3D" id="3.40.50.1000">
    <property type="entry name" value="HAD superfamily/HAD-like"/>
    <property type="match status" value="1"/>
</dbReference>
<accession>A0A1I2QDG9</accession>
<dbReference type="Pfam" id="PF13419">
    <property type="entry name" value="HAD_2"/>
    <property type="match status" value="1"/>
</dbReference>
<dbReference type="SFLD" id="SFLDG01129">
    <property type="entry name" value="C1.5:_HAD__Beta-PGM__Phosphata"/>
    <property type="match status" value="1"/>
</dbReference>
<dbReference type="OrthoDB" id="9792518at2"/>
<dbReference type="SUPFAM" id="SSF56784">
    <property type="entry name" value="HAD-like"/>
    <property type="match status" value="1"/>
</dbReference>
<dbReference type="InterPro" id="IPR023214">
    <property type="entry name" value="HAD_sf"/>
</dbReference>
<reference evidence="3" key="1">
    <citation type="submission" date="2016-10" db="EMBL/GenBank/DDBJ databases">
        <authorList>
            <person name="Varghese N."/>
            <person name="Submissions S."/>
        </authorList>
    </citation>
    <scope>NUCLEOTIDE SEQUENCE [LARGE SCALE GENOMIC DNA]</scope>
    <source>
        <strain evidence="3">DSM 17038</strain>
    </source>
</reference>
<dbReference type="GO" id="GO:0005829">
    <property type="term" value="C:cytosol"/>
    <property type="evidence" value="ECO:0007669"/>
    <property type="project" value="TreeGrafter"/>
</dbReference>
<keyword evidence="3" id="KW-1185">Reference proteome</keyword>
<dbReference type="InterPro" id="IPR050155">
    <property type="entry name" value="HAD-like_hydrolase_sf"/>
</dbReference>
<dbReference type="Proteomes" id="UP000199337">
    <property type="component" value="Unassembled WGS sequence"/>
</dbReference>
<dbReference type="GO" id="GO:0006281">
    <property type="term" value="P:DNA repair"/>
    <property type="evidence" value="ECO:0007669"/>
    <property type="project" value="TreeGrafter"/>
</dbReference>
<dbReference type="InterPro" id="IPR036412">
    <property type="entry name" value="HAD-like_sf"/>
</dbReference>
<dbReference type="Gene3D" id="1.10.150.240">
    <property type="entry name" value="Putative phosphatase, domain 2"/>
    <property type="match status" value="1"/>
</dbReference>
<dbReference type="NCBIfam" id="TIGR01509">
    <property type="entry name" value="HAD-SF-IA-v3"/>
    <property type="match status" value="1"/>
</dbReference>
<sequence>MPRDYVLFDLDGTLLDSLPLIENSFRHAFKQFGIPWQNGAVMKTVGLPLREACMQFAGEKWRDFFDCYIQYQLQIHDDFISVFPDTIPALAQIKPLVKGMGVVTSKRRIMAVRGTEVTGLDRYFDHLVSLEDVDKPKPDPQPVLRCLEYFGASPRQAVFVGDSYFDIESGHNAGVVTVGVTWGMAERGELEAAGSDFVVDSWSQLISVFNEIK</sequence>
<dbReference type="EMBL" id="FOOX01000003">
    <property type="protein sequence ID" value="SFG26442.1"/>
    <property type="molecule type" value="Genomic_DNA"/>
</dbReference>
<dbReference type="GO" id="GO:0008967">
    <property type="term" value="F:phosphoglycolate phosphatase activity"/>
    <property type="evidence" value="ECO:0007669"/>
    <property type="project" value="TreeGrafter"/>
</dbReference>
<dbReference type="PANTHER" id="PTHR43434">
    <property type="entry name" value="PHOSPHOGLYCOLATE PHOSPHATASE"/>
    <property type="match status" value="1"/>
</dbReference>
<dbReference type="InterPro" id="IPR023198">
    <property type="entry name" value="PGP-like_dom2"/>
</dbReference>
<protein>
    <submittedName>
        <fullName evidence="2">Pyrophosphatase PpaX</fullName>
    </submittedName>
</protein>
<dbReference type="InterPro" id="IPR041492">
    <property type="entry name" value="HAD_2"/>
</dbReference>
<dbReference type="AlphaFoldDB" id="A0A1I2QDG9"/>
<feature type="domain" description="Peptidase C9" evidence="1">
    <location>
        <begin position="172"/>
        <end position="213"/>
    </location>
</feature>
<organism evidence="2 3">
    <name type="scientific">Desulfotruncus arcticus DSM 17038</name>
    <dbReference type="NCBI Taxonomy" id="1121424"/>
    <lineage>
        <taxon>Bacteria</taxon>
        <taxon>Bacillati</taxon>
        <taxon>Bacillota</taxon>
        <taxon>Clostridia</taxon>
        <taxon>Eubacteriales</taxon>
        <taxon>Desulfallaceae</taxon>
        <taxon>Desulfotruncus</taxon>
    </lineage>
</organism>
<evidence type="ECO:0000313" key="2">
    <source>
        <dbReference type="EMBL" id="SFG26442.1"/>
    </source>
</evidence>
<dbReference type="InterPro" id="IPR006439">
    <property type="entry name" value="HAD-SF_hydro_IA"/>
</dbReference>
<dbReference type="InterPro" id="IPR002620">
    <property type="entry name" value="Alphavirus_nsp2pro"/>
</dbReference>
<dbReference type="PROSITE" id="PS51520">
    <property type="entry name" value="NSP2PRO"/>
    <property type="match status" value="1"/>
</dbReference>
<dbReference type="STRING" id="341036.SAMN05660649_01195"/>
<evidence type="ECO:0000259" key="1">
    <source>
        <dbReference type="PROSITE" id="PS51520"/>
    </source>
</evidence>
<dbReference type="SFLD" id="SFLDS00003">
    <property type="entry name" value="Haloacid_Dehalogenase"/>
    <property type="match status" value="1"/>
</dbReference>
<name>A0A1I2QDG9_9FIRM</name>
<evidence type="ECO:0000313" key="3">
    <source>
        <dbReference type="Proteomes" id="UP000199337"/>
    </source>
</evidence>
<dbReference type="PANTHER" id="PTHR43434:SF26">
    <property type="entry name" value="PYROPHOSPHATASE PPAX"/>
    <property type="match status" value="1"/>
</dbReference>
<gene>
    <name evidence="2" type="ORF">SAMN05660649_01195</name>
</gene>
<dbReference type="RefSeq" id="WP_092469657.1">
    <property type="nucleotide sequence ID" value="NZ_FOOX01000003.1"/>
</dbReference>
<dbReference type="SFLD" id="SFLDG01135">
    <property type="entry name" value="C1.5.6:_HAD__Beta-PGM__Phospha"/>
    <property type="match status" value="1"/>
</dbReference>